<proteinExistence type="predicted"/>
<accession>X7YNJ7</accession>
<keyword evidence="2" id="KW-0808">Transferase</keyword>
<dbReference type="Pfam" id="PF22654">
    <property type="entry name" value="DUF7008"/>
    <property type="match status" value="1"/>
</dbReference>
<organism evidence="2">
    <name type="scientific">Mycobacterium xenopi 4042</name>
    <dbReference type="NCBI Taxonomy" id="1299334"/>
    <lineage>
        <taxon>Bacteria</taxon>
        <taxon>Bacillati</taxon>
        <taxon>Actinomycetota</taxon>
        <taxon>Actinomycetes</taxon>
        <taxon>Mycobacteriales</taxon>
        <taxon>Mycobacteriaceae</taxon>
        <taxon>Mycobacterium</taxon>
    </lineage>
</organism>
<gene>
    <name evidence="2" type="ORF">I553_9745</name>
</gene>
<keyword evidence="2" id="KW-0489">Methyltransferase</keyword>
<dbReference type="AlphaFoldDB" id="X7YNJ7"/>
<dbReference type="GO" id="GO:0032259">
    <property type="term" value="P:methylation"/>
    <property type="evidence" value="ECO:0007669"/>
    <property type="project" value="UniProtKB-KW"/>
</dbReference>
<dbReference type="EMBL" id="JAOB01000090">
    <property type="protein sequence ID" value="EUA08689.1"/>
    <property type="molecule type" value="Genomic_DNA"/>
</dbReference>
<comment type="caution">
    <text evidence="2">The sequence shown here is derived from an EMBL/GenBank/DDBJ whole genome shotgun (WGS) entry which is preliminary data.</text>
</comment>
<reference evidence="2" key="1">
    <citation type="submission" date="2014-01" db="EMBL/GenBank/DDBJ databases">
        <authorList>
            <person name="Brown-Elliot B."/>
            <person name="Wallace R."/>
            <person name="Lenaerts A."/>
            <person name="Ordway D."/>
            <person name="DeGroote M.A."/>
            <person name="Parker T."/>
            <person name="Sizemore C."/>
            <person name="Tallon L.J."/>
            <person name="Sadzewicz L.K."/>
            <person name="Sengamalay N."/>
            <person name="Fraser C.M."/>
            <person name="Hine E."/>
            <person name="Shefchek K.A."/>
            <person name="Das S.P."/>
            <person name="Tettelin H."/>
        </authorList>
    </citation>
    <scope>NUCLEOTIDE SEQUENCE [LARGE SCALE GENOMIC DNA]</scope>
    <source>
        <strain evidence="2">4042</strain>
    </source>
</reference>
<evidence type="ECO:0000313" key="2">
    <source>
        <dbReference type="EMBL" id="EUA08689.1"/>
    </source>
</evidence>
<dbReference type="PATRIC" id="fig|1299334.3.peg.9237"/>
<protein>
    <submittedName>
        <fullName evidence="2">DNA methylase domain protein</fullName>
    </submittedName>
</protein>
<feature type="domain" description="DUF7008" evidence="1">
    <location>
        <begin position="1"/>
        <end position="54"/>
    </location>
</feature>
<sequence>MPWVRQWHNEIDPEYGESVADTIDDELTARLAEHHLTVTDLTAWRPEPTRRTRRAATS</sequence>
<evidence type="ECO:0000259" key="1">
    <source>
        <dbReference type="Pfam" id="PF22654"/>
    </source>
</evidence>
<dbReference type="GO" id="GO:0008168">
    <property type="term" value="F:methyltransferase activity"/>
    <property type="evidence" value="ECO:0007669"/>
    <property type="project" value="UniProtKB-KW"/>
</dbReference>
<dbReference type="InterPro" id="IPR054277">
    <property type="entry name" value="DUF7008"/>
</dbReference>
<name>X7YNJ7_MYCXE</name>